<keyword evidence="3" id="KW-1185">Reference proteome</keyword>
<evidence type="ECO:0000313" key="3">
    <source>
        <dbReference type="Proteomes" id="UP001061958"/>
    </source>
</evidence>
<dbReference type="OrthoDB" id="66144at2759"/>
<name>A0A9C7Q074_9RHOD</name>
<dbReference type="SUPFAM" id="SSF53335">
    <property type="entry name" value="S-adenosyl-L-methionine-dependent methyltransferases"/>
    <property type="match status" value="1"/>
</dbReference>
<comment type="caution">
    <text evidence="2">The sequence shown here is derived from an EMBL/GenBank/DDBJ whole genome shotgun (WGS) entry which is preliminary data.</text>
</comment>
<accession>A0A9C7Q074</accession>
<dbReference type="InterPro" id="IPR013216">
    <property type="entry name" value="Methyltransf_11"/>
</dbReference>
<dbReference type="PANTHER" id="PTHR43861">
    <property type="entry name" value="TRANS-ACONITATE 2-METHYLTRANSFERASE-RELATED"/>
    <property type="match status" value="1"/>
</dbReference>
<dbReference type="Pfam" id="PF08241">
    <property type="entry name" value="Methyltransf_11"/>
    <property type="match status" value="1"/>
</dbReference>
<dbReference type="Proteomes" id="UP001061958">
    <property type="component" value="Unassembled WGS sequence"/>
</dbReference>
<evidence type="ECO:0000259" key="1">
    <source>
        <dbReference type="Pfam" id="PF08241"/>
    </source>
</evidence>
<dbReference type="CDD" id="cd02440">
    <property type="entry name" value="AdoMet_MTases"/>
    <property type="match status" value="1"/>
</dbReference>
<protein>
    <recommendedName>
        <fullName evidence="1">Methyltransferase type 11 domain-containing protein</fullName>
    </recommendedName>
</protein>
<reference evidence="2" key="1">
    <citation type="journal article" date="2022" name="Proc. Natl. Acad. Sci. U.S.A.">
        <title>Life cycle and functional genomics of the unicellular red alga Galdieria for elucidating algal and plant evolution and industrial use.</title>
        <authorList>
            <person name="Hirooka S."/>
            <person name="Itabashi T."/>
            <person name="Ichinose T.M."/>
            <person name="Onuma R."/>
            <person name="Fujiwara T."/>
            <person name="Yamashita S."/>
            <person name="Jong L.W."/>
            <person name="Tomita R."/>
            <person name="Iwane A.H."/>
            <person name="Miyagishima S.Y."/>
        </authorList>
    </citation>
    <scope>NUCLEOTIDE SEQUENCE</scope>
    <source>
        <strain evidence="2">NBRC 102759</strain>
    </source>
</reference>
<feature type="domain" description="Methyltransferase type 11" evidence="1">
    <location>
        <begin position="40"/>
        <end position="126"/>
    </location>
</feature>
<dbReference type="PANTHER" id="PTHR43861:SF1">
    <property type="entry name" value="TRANS-ACONITATE 2-METHYLTRANSFERASE"/>
    <property type="match status" value="1"/>
</dbReference>
<organism evidence="2 3">
    <name type="scientific">Galdieria partita</name>
    <dbReference type="NCBI Taxonomy" id="83374"/>
    <lineage>
        <taxon>Eukaryota</taxon>
        <taxon>Rhodophyta</taxon>
        <taxon>Bangiophyceae</taxon>
        <taxon>Galdieriales</taxon>
        <taxon>Galdieriaceae</taxon>
        <taxon>Galdieria</taxon>
    </lineage>
</organism>
<gene>
    <name evidence="2" type="ORF">GpartN1_g4523.t1</name>
</gene>
<dbReference type="GO" id="GO:0008757">
    <property type="term" value="F:S-adenosylmethionine-dependent methyltransferase activity"/>
    <property type="evidence" value="ECO:0007669"/>
    <property type="project" value="InterPro"/>
</dbReference>
<dbReference type="EMBL" id="BQMJ01000036">
    <property type="protein sequence ID" value="GJQ12732.1"/>
    <property type="molecule type" value="Genomic_DNA"/>
</dbReference>
<sequence>MSNNNDDWQPTLYRHEHAFVFEKGISLVKLLNPQPFELVLDLGCGTGELTEQVSRSGCFVIGVDASSAMTYSAKNSFPEVDFIVADGTQLCFRSVFDSVYSNAVIHWIRKPLQLLQNIHDCLLPGKPLVAEFGGEGNVESITTALSLATEQHTNKKWVPTKWYFPKPAQFECLLQEAGFTVTLNTCFDRPTKLQEGSQGLRSWLRMFCPELSRNYSKEEYQKILSTVEKELRSKLFDGTNWYADYKRIRLVAVRNR</sequence>
<dbReference type="InterPro" id="IPR029063">
    <property type="entry name" value="SAM-dependent_MTases_sf"/>
</dbReference>
<dbReference type="AlphaFoldDB" id="A0A9C7Q074"/>
<evidence type="ECO:0000313" key="2">
    <source>
        <dbReference type="EMBL" id="GJQ12732.1"/>
    </source>
</evidence>
<dbReference type="Gene3D" id="3.40.50.150">
    <property type="entry name" value="Vaccinia Virus protein VP39"/>
    <property type="match status" value="1"/>
</dbReference>
<reference evidence="2" key="2">
    <citation type="submission" date="2022-01" db="EMBL/GenBank/DDBJ databases">
        <authorList>
            <person name="Hirooka S."/>
            <person name="Miyagishima S.Y."/>
        </authorList>
    </citation>
    <scope>NUCLEOTIDE SEQUENCE</scope>
    <source>
        <strain evidence="2">NBRC 102759</strain>
    </source>
</reference>
<proteinExistence type="predicted"/>